<evidence type="ECO:0000313" key="9">
    <source>
        <dbReference type="EMBL" id="KAK2656656.1"/>
    </source>
</evidence>
<dbReference type="GO" id="GO:0015976">
    <property type="term" value="P:carbon utilization"/>
    <property type="evidence" value="ECO:0007669"/>
    <property type="project" value="InterPro"/>
</dbReference>
<dbReference type="GO" id="GO:0004089">
    <property type="term" value="F:carbonate dehydratase activity"/>
    <property type="evidence" value="ECO:0007669"/>
    <property type="project" value="UniProtKB-UniRule"/>
</dbReference>
<dbReference type="SMART" id="SM00947">
    <property type="entry name" value="Pro_CA"/>
    <property type="match status" value="1"/>
</dbReference>
<keyword evidence="5 8" id="KW-0456">Lyase</keyword>
<dbReference type="InterPro" id="IPR015892">
    <property type="entry name" value="Carbonic_anhydrase_CS"/>
</dbReference>
<dbReference type="PANTHER" id="PTHR11002">
    <property type="entry name" value="CARBONIC ANHYDRASE"/>
    <property type="match status" value="1"/>
</dbReference>
<dbReference type="InterPro" id="IPR001765">
    <property type="entry name" value="Carbonic_anhydrase"/>
</dbReference>
<reference evidence="9" key="1">
    <citation type="journal article" date="2023" name="Plant J.">
        <title>Genome sequences and population genomics provide insights into the demographic history, inbreeding, and mutation load of two 'living fossil' tree species of Dipteronia.</title>
        <authorList>
            <person name="Feng Y."/>
            <person name="Comes H.P."/>
            <person name="Chen J."/>
            <person name="Zhu S."/>
            <person name="Lu R."/>
            <person name="Zhang X."/>
            <person name="Li P."/>
            <person name="Qiu J."/>
            <person name="Olsen K.M."/>
            <person name="Qiu Y."/>
        </authorList>
    </citation>
    <scope>NUCLEOTIDE SEQUENCE</scope>
    <source>
        <strain evidence="9">KIB01</strain>
    </source>
</reference>
<proteinExistence type="inferred from homology"/>
<dbReference type="PROSITE" id="PS00704">
    <property type="entry name" value="PROK_CO2_ANHYDRASE_1"/>
    <property type="match status" value="1"/>
</dbReference>
<dbReference type="GO" id="GO:0008270">
    <property type="term" value="F:zinc ion binding"/>
    <property type="evidence" value="ECO:0007669"/>
    <property type="project" value="UniProtKB-UniRule"/>
</dbReference>
<evidence type="ECO:0000256" key="4">
    <source>
        <dbReference type="ARBA" id="ARBA00022833"/>
    </source>
</evidence>
<comment type="catalytic activity">
    <reaction evidence="6 8">
        <text>hydrogencarbonate + H(+) = CO2 + H2O</text>
        <dbReference type="Rhea" id="RHEA:10748"/>
        <dbReference type="ChEBI" id="CHEBI:15377"/>
        <dbReference type="ChEBI" id="CHEBI:15378"/>
        <dbReference type="ChEBI" id="CHEBI:16526"/>
        <dbReference type="ChEBI" id="CHEBI:17544"/>
        <dbReference type="EC" id="4.2.1.1"/>
    </reaction>
</comment>
<evidence type="ECO:0000313" key="10">
    <source>
        <dbReference type="Proteomes" id="UP001280121"/>
    </source>
</evidence>
<dbReference type="Pfam" id="PF00484">
    <property type="entry name" value="Pro_CA"/>
    <property type="match status" value="1"/>
</dbReference>
<sequence>MAQELTSNGFIPHLKKLLREKDGDEEAVGQLQDPAVEKIVDGFMSFKTVIFDQHPDIFNQLAKEQKPKFLVFACSDSRVSPSHVLDFHLGEAFMARNIANLVPAFNQLRYSDAGAVIEYAVSQLKVENILVMGQNKCGGINRLMELPGDGSTTLLLYLLRTRSKHNTLTYHLKSRNQYVKGKL</sequence>
<name>A0AAD9XBV2_9ROSI</name>
<protein>
    <recommendedName>
        <fullName evidence="2 8">Carbonic anhydrase</fullName>
        <ecNumber evidence="2 8">4.2.1.1</ecNumber>
    </recommendedName>
    <alternativeName>
        <fullName evidence="8">Carbonate dehydratase</fullName>
    </alternativeName>
</protein>
<keyword evidence="10" id="KW-1185">Reference proteome</keyword>
<dbReference type="Proteomes" id="UP001280121">
    <property type="component" value="Unassembled WGS sequence"/>
</dbReference>
<evidence type="ECO:0000256" key="2">
    <source>
        <dbReference type="ARBA" id="ARBA00012925"/>
    </source>
</evidence>
<evidence type="ECO:0000256" key="7">
    <source>
        <dbReference type="PIRSR" id="PIRSR601765-1"/>
    </source>
</evidence>
<comment type="cofactor">
    <cofactor evidence="7">
        <name>Zn(2+)</name>
        <dbReference type="ChEBI" id="CHEBI:29105"/>
    </cofactor>
    <text evidence="7">Binds 1 zinc ion per subunit.</text>
</comment>
<dbReference type="Gene3D" id="3.40.1050.10">
    <property type="entry name" value="Carbonic anhydrase"/>
    <property type="match status" value="1"/>
</dbReference>
<evidence type="ECO:0000256" key="8">
    <source>
        <dbReference type="RuleBase" id="RU003956"/>
    </source>
</evidence>
<evidence type="ECO:0000256" key="5">
    <source>
        <dbReference type="ARBA" id="ARBA00023239"/>
    </source>
</evidence>
<organism evidence="9 10">
    <name type="scientific">Dipteronia dyeriana</name>
    <dbReference type="NCBI Taxonomy" id="168575"/>
    <lineage>
        <taxon>Eukaryota</taxon>
        <taxon>Viridiplantae</taxon>
        <taxon>Streptophyta</taxon>
        <taxon>Embryophyta</taxon>
        <taxon>Tracheophyta</taxon>
        <taxon>Spermatophyta</taxon>
        <taxon>Magnoliopsida</taxon>
        <taxon>eudicotyledons</taxon>
        <taxon>Gunneridae</taxon>
        <taxon>Pentapetalae</taxon>
        <taxon>rosids</taxon>
        <taxon>malvids</taxon>
        <taxon>Sapindales</taxon>
        <taxon>Sapindaceae</taxon>
        <taxon>Hippocastanoideae</taxon>
        <taxon>Acereae</taxon>
        <taxon>Dipteronia</taxon>
    </lineage>
</organism>
<comment type="similarity">
    <text evidence="1 8">Belongs to the beta-class carbonic anhydrase family.</text>
</comment>
<dbReference type="InterPro" id="IPR036874">
    <property type="entry name" value="Carbonic_anhydrase_sf"/>
</dbReference>
<feature type="binding site" evidence="7">
    <location>
        <position position="74"/>
    </location>
    <ligand>
        <name>Zn(2+)</name>
        <dbReference type="ChEBI" id="CHEBI:29105"/>
    </ligand>
</feature>
<keyword evidence="4 7" id="KW-0862">Zinc</keyword>
<evidence type="ECO:0000256" key="1">
    <source>
        <dbReference type="ARBA" id="ARBA00006217"/>
    </source>
</evidence>
<evidence type="ECO:0000256" key="3">
    <source>
        <dbReference type="ARBA" id="ARBA00022799"/>
    </source>
</evidence>
<dbReference type="SUPFAM" id="SSF53056">
    <property type="entry name" value="beta-carbonic anhydrase, cab"/>
    <property type="match status" value="1"/>
</dbReference>
<dbReference type="PANTHER" id="PTHR11002:SF45">
    <property type="entry name" value="CARBONIC ANHYDRASE"/>
    <property type="match status" value="1"/>
</dbReference>
<evidence type="ECO:0000256" key="6">
    <source>
        <dbReference type="ARBA" id="ARBA00048348"/>
    </source>
</evidence>
<dbReference type="AlphaFoldDB" id="A0AAD9XBV2"/>
<feature type="binding site" evidence="7">
    <location>
        <position position="76"/>
    </location>
    <ligand>
        <name>Zn(2+)</name>
        <dbReference type="ChEBI" id="CHEBI:29105"/>
    </ligand>
</feature>
<gene>
    <name evidence="9" type="ORF">Ddye_009708</name>
</gene>
<comment type="caution">
    <text evidence="9">The sequence shown here is derived from an EMBL/GenBank/DDBJ whole genome shotgun (WGS) entry which is preliminary data.</text>
</comment>
<keyword evidence="7" id="KW-0479">Metal-binding</keyword>
<feature type="binding site" evidence="7">
    <location>
        <position position="137"/>
    </location>
    <ligand>
        <name>Zn(2+)</name>
        <dbReference type="ChEBI" id="CHEBI:29105"/>
    </ligand>
</feature>
<dbReference type="EC" id="4.2.1.1" evidence="2 8"/>
<accession>A0AAD9XBV2</accession>
<dbReference type="EMBL" id="JANJYI010000003">
    <property type="protein sequence ID" value="KAK2656656.1"/>
    <property type="molecule type" value="Genomic_DNA"/>
</dbReference>
<comment type="function">
    <text evidence="8">Reversible hydration of carbon dioxide.</text>
</comment>
<keyword evidence="3" id="KW-0702">S-nitrosylation</keyword>